<proteinExistence type="inferred from homology"/>
<dbReference type="GO" id="GO:0022857">
    <property type="term" value="F:transmembrane transporter activity"/>
    <property type="evidence" value="ECO:0007669"/>
    <property type="project" value="InterPro"/>
</dbReference>
<feature type="transmembrane region" description="Helical" evidence="6">
    <location>
        <begin position="254"/>
        <end position="278"/>
    </location>
</feature>
<dbReference type="Proteomes" id="UP000596276">
    <property type="component" value="Chromosome 2"/>
</dbReference>
<dbReference type="InterPro" id="IPR036259">
    <property type="entry name" value="MFS_trans_sf"/>
</dbReference>
<dbReference type="VEuPathDB" id="FungiDB:AFLA_012344"/>
<feature type="transmembrane region" description="Helical" evidence="6">
    <location>
        <begin position="45"/>
        <end position="66"/>
    </location>
</feature>
<dbReference type="Pfam" id="PF07690">
    <property type="entry name" value="MFS_1"/>
    <property type="match status" value="1"/>
</dbReference>
<dbReference type="InterPro" id="IPR011701">
    <property type="entry name" value="MFS"/>
</dbReference>
<protein>
    <recommendedName>
        <fullName evidence="7">Major facilitator superfamily (MFS) profile domain-containing protein</fullName>
    </recommendedName>
</protein>
<dbReference type="VEuPathDB" id="FungiDB:F9C07_2251678"/>
<comment type="subcellular location">
    <subcellularLocation>
        <location evidence="1">Membrane</location>
        <topology evidence="1">Multi-pass membrane protein</topology>
    </subcellularLocation>
</comment>
<keyword evidence="4 6" id="KW-1133">Transmembrane helix</keyword>
<evidence type="ECO:0000256" key="6">
    <source>
        <dbReference type="SAM" id="Phobius"/>
    </source>
</evidence>
<dbReference type="GO" id="GO:0016020">
    <property type="term" value="C:membrane"/>
    <property type="evidence" value="ECO:0007669"/>
    <property type="project" value="UniProtKB-SubCell"/>
</dbReference>
<reference evidence="9" key="1">
    <citation type="journal article" date="2021" name="G3 (Bethesda)">
        <title>Chromosome assembled and annotated genome sequence of Aspergillus flavus NRRL 3357.</title>
        <authorList>
            <person name="Skerker J.M."/>
            <person name="Pianalto K.M."/>
            <person name="Mondo S.J."/>
            <person name="Yang K."/>
            <person name="Arkin A.P."/>
            <person name="Keller N.P."/>
            <person name="Grigoriev I.V."/>
            <person name="Louise Glass N.L."/>
        </authorList>
    </citation>
    <scope>NUCLEOTIDE SEQUENCE [LARGE SCALE GENOMIC DNA]</scope>
    <source>
        <strain evidence="9">ATCC 200026 / FGSC A1120 / IAM 13836 / NRRL 3357 / JCM 12722 / SRRC 167</strain>
    </source>
</reference>
<dbReference type="VEuPathDB" id="FungiDB:AFLA_012345"/>
<feature type="transmembrane region" description="Helical" evidence="6">
    <location>
        <begin position="366"/>
        <end position="391"/>
    </location>
</feature>
<keyword evidence="5 6" id="KW-0472">Membrane</keyword>
<keyword evidence="9" id="KW-1185">Reference proteome</keyword>
<evidence type="ECO:0000256" key="5">
    <source>
        <dbReference type="ARBA" id="ARBA00023136"/>
    </source>
</evidence>
<dbReference type="PANTHER" id="PTHR23502:SF68">
    <property type="entry name" value="MULTIDRUG TRANSPORTER, PUTATIVE (AFU_ORTHOLOGUE AFUA_3G01120)-RELATED"/>
    <property type="match status" value="1"/>
</dbReference>
<feature type="transmembrane region" description="Helical" evidence="6">
    <location>
        <begin position="155"/>
        <end position="176"/>
    </location>
</feature>
<dbReference type="Gene3D" id="1.20.1250.20">
    <property type="entry name" value="MFS general substrate transporter like domains"/>
    <property type="match status" value="1"/>
</dbReference>
<evidence type="ECO:0000256" key="1">
    <source>
        <dbReference type="ARBA" id="ARBA00004141"/>
    </source>
</evidence>
<name>A0A7U2MCX7_ASPFN</name>
<dbReference type="InterPro" id="IPR020846">
    <property type="entry name" value="MFS_dom"/>
</dbReference>
<evidence type="ECO:0000256" key="3">
    <source>
        <dbReference type="ARBA" id="ARBA00022692"/>
    </source>
</evidence>
<accession>A0A7U2MCX7</accession>
<feature type="transmembrane region" description="Helical" evidence="6">
    <location>
        <begin position="298"/>
        <end position="318"/>
    </location>
</feature>
<evidence type="ECO:0000256" key="2">
    <source>
        <dbReference type="ARBA" id="ARBA00008335"/>
    </source>
</evidence>
<feature type="transmembrane region" description="Helical" evidence="6">
    <location>
        <begin position="123"/>
        <end position="143"/>
    </location>
</feature>
<feature type="transmembrane region" description="Helical" evidence="6">
    <location>
        <begin position="339"/>
        <end position="360"/>
    </location>
</feature>
<keyword evidence="3 6" id="KW-0812">Transmembrane</keyword>
<gene>
    <name evidence="8" type="ORF">F9C07_2251678</name>
</gene>
<feature type="domain" description="Major facilitator superfamily (MFS) profile" evidence="7">
    <location>
        <begin position="1"/>
        <end position="465"/>
    </location>
</feature>
<evidence type="ECO:0000259" key="7">
    <source>
        <dbReference type="PROSITE" id="PS50850"/>
    </source>
</evidence>
<organism evidence="8 9">
    <name type="scientific">Aspergillus flavus (strain ATCC 200026 / FGSC A1120 / IAM 13836 / NRRL 3357 / JCM 12722 / SRRC 167)</name>
    <dbReference type="NCBI Taxonomy" id="332952"/>
    <lineage>
        <taxon>Eukaryota</taxon>
        <taxon>Fungi</taxon>
        <taxon>Dikarya</taxon>
        <taxon>Ascomycota</taxon>
        <taxon>Pezizomycotina</taxon>
        <taxon>Eurotiomycetes</taxon>
        <taxon>Eurotiomycetidae</taxon>
        <taxon>Eurotiales</taxon>
        <taxon>Aspergillaceae</taxon>
        <taxon>Aspergillus</taxon>
        <taxon>Aspergillus subgen. Circumdati</taxon>
    </lineage>
</organism>
<evidence type="ECO:0000313" key="9">
    <source>
        <dbReference type="Proteomes" id="UP000596276"/>
    </source>
</evidence>
<dbReference type="AlphaFoldDB" id="A0A7U2MCX7"/>
<dbReference type="PROSITE" id="PS50850">
    <property type="entry name" value="MFS"/>
    <property type="match status" value="1"/>
</dbReference>
<feature type="transmembrane region" description="Helical" evidence="6">
    <location>
        <begin position="398"/>
        <end position="419"/>
    </location>
</feature>
<feature type="transmembrane region" description="Helical" evidence="6">
    <location>
        <begin position="182"/>
        <end position="200"/>
    </location>
</feature>
<feature type="transmembrane region" description="Helical" evidence="6">
    <location>
        <begin position="431"/>
        <end position="453"/>
    </location>
</feature>
<evidence type="ECO:0000313" key="8">
    <source>
        <dbReference type="EMBL" id="QRD81396.1"/>
    </source>
</evidence>
<dbReference type="SUPFAM" id="SSF103473">
    <property type="entry name" value="MFS general substrate transporter"/>
    <property type="match status" value="1"/>
</dbReference>
<dbReference type="PANTHER" id="PTHR23502">
    <property type="entry name" value="MAJOR FACILITATOR SUPERFAMILY"/>
    <property type="match status" value="1"/>
</dbReference>
<comment type="similarity">
    <text evidence="2">Belongs to the major facilitator superfamily.</text>
</comment>
<dbReference type="EMBL" id="CP044622">
    <property type="protein sequence ID" value="QRD81396.1"/>
    <property type="molecule type" value="Genomic_DNA"/>
</dbReference>
<sequence>MASACELRRMSHDEPWAGSEPYDILDWDGPEEDANPLYWGTPKKVLNVACVSIFNFLTPLGSVMFAPGVTQVMEQFHSTSKPLSSFVVSLYGRLPVYHGSNILFTLSNIACALAPSMSSLIGFRFLAGSAGSAPLALGAGTIADIMEPQNRGLAIAVWATGPVVGSVVGTVCGGFLTENASWRWAFWVIATLVPSFLSTIEGKRRNRLPPILLSRKGKRLIRETGHSNKRSTLHTDITPSGLFTTSIMRPLQMLVFSPIISALSLYVAVVYGFLYLLFTTMSQVYGNQYNFTAKFVGLTYIGLGAGSTIGLLAMGRFSDVVSKRLAGGTKGPWEPEFRLALMIPLSLGLPIGLFWYGWAAEKKEHWIMPIIGTGWIGIGVVASFVSFGYLVDAFTTPAVSAAAASTVLQSLLGAVLPLSGPSMYSALGLGWGNTVLAFIAIAMLPLPLVFFTYGARVREKHLFVL</sequence>
<evidence type="ECO:0000256" key="4">
    <source>
        <dbReference type="ARBA" id="ARBA00022989"/>
    </source>
</evidence>